<dbReference type="InterPro" id="IPR036928">
    <property type="entry name" value="AS_sf"/>
</dbReference>
<dbReference type="Gene3D" id="1.20.120.1810">
    <property type="match status" value="1"/>
</dbReference>
<dbReference type="NCBIfam" id="TIGR02937">
    <property type="entry name" value="sigma70-ECF"/>
    <property type="match status" value="1"/>
</dbReference>
<dbReference type="GO" id="GO:0070681">
    <property type="term" value="P:glutaminyl-tRNAGln biosynthesis via transamidation"/>
    <property type="evidence" value="ECO:0007669"/>
    <property type="project" value="TreeGrafter"/>
</dbReference>
<dbReference type="SUPFAM" id="SSF88946">
    <property type="entry name" value="Sigma2 domain of RNA polymerase sigma factors"/>
    <property type="match status" value="1"/>
</dbReference>
<dbReference type="GO" id="GO:0032543">
    <property type="term" value="P:mitochondrial translation"/>
    <property type="evidence" value="ECO:0007669"/>
    <property type="project" value="TreeGrafter"/>
</dbReference>
<dbReference type="GO" id="GO:0006352">
    <property type="term" value="P:DNA-templated transcription initiation"/>
    <property type="evidence" value="ECO:0007669"/>
    <property type="project" value="InterPro"/>
</dbReference>
<dbReference type="InterPro" id="IPR014284">
    <property type="entry name" value="RNA_pol_sigma-70_dom"/>
</dbReference>
<evidence type="ECO:0000313" key="5">
    <source>
        <dbReference type="Proteomes" id="UP000789508"/>
    </source>
</evidence>
<feature type="domain" description="Amidase" evidence="2">
    <location>
        <begin position="353"/>
        <end position="548"/>
    </location>
</feature>
<dbReference type="GO" id="GO:0003700">
    <property type="term" value="F:DNA-binding transcription factor activity"/>
    <property type="evidence" value="ECO:0007669"/>
    <property type="project" value="InterPro"/>
</dbReference>
<comment type="similarity">
    <text evidence="1">Belongs to the amidase family.</text>
</comment>
<dbReference type="InterPro" id="IPR020556">
    <property type="entry name" value="Amidase_CS"/>
</dbReference>
<dbReference type="Pfam" id="PF04542">
    <property type="entry name" value="Sigma70_r2"/>
    <property type="match status" value="1"/>
</dbReference>
<dbReference type="AlphaFoldDB" id="A0A9N8W439"/>
<organism evidence="4 5">
    <name type="scientific">Ambispora leptoticha</name>
    <dbReference type="NCBI Taxonomy" id="144679"/>
    <lineage>
        <taxon>Eukaryota</taxon>
        <taxon>Fungi</taxon>
        <taxon>Fungi incertae sedis</taxon>
        <taxon>Mucoromycota</taxon>
        <taxon>Glomeromycotina</taxon>
        <taxon>Glomeromycetes</taxon>
        <taxon>Archaeosporales</taxon>
        <taxon>Ambisporaceae</taxon>
        <taxon>Ambispora</taxon>
    </lineage>
</organism>
<dbReference type="GO" id="GO:0030956">
    <property type="term" value="C:glutamyl-tRNA(Gln) amidotransferase complex"/>
    <property type="evidence" value="ECO:0007669"/>
    <property type="project" value="TreeGrafter"/>
</dbReference>
<accession>A0A9N8W439</accession>
<gene>
    <name evidence="4" type="ORF">ALEPTO_LOCUS2272</name>
</gene>
<dbReference type="InterPro" id="IPR000120">
    <property type="entry name" value="Amidase"/>
</dbReference>
<dbReference type="InterPro" id="IPR013325">
    <property type="entry name" value="RNA_pol_sigma_r2"/>
</dbReference>
<evidence type="ECO:0000313" key="4">
    <source>
        <dbReference type="EMBL" id="CAG8476610.1"/>
    </source>
</evidence>
<dbReference type="InterPro" id="IPR023631">
    <property type="entry name" value="Amidase_dom"/>
</dbReference>
<comment type="caution">
    <text evidence="4">The sequence shown here is derived from an EMBL/GenBank/DDBJ whole genome shotgun (WGS) entry which is preliminary data.</text>
</comment>
<sequence length="764" mass="85895">MSKNITLKPKEERKLLELAKKGLKLHNEEKKVPPRLLEAIRQIDYEDLVAEGTTSLLKAIEKFDLNSKSRFATYAGHWIRQYIQTFINKNQFINQSPVNKEKRNVIFYDGSYQNKDEQSNSYSLIDTLDDSENLKSDNDQVRQRDTAIQVNDLINSLKDREKILLIRLLHKIIPSNLLDIYHVAEKDEREELKKTIKIGRGKDLNTLKDCSLREKTFSNLPVVKKYLAMFSKEYKFSELTKLFDKSDENGKLNDQQIEEYLLKKRLNLKNYFVFNLQKEVKPGKVNLGGVLTNNGRGVVNEETCNWFANSAGIGGISYYEGCTLAVENQDNERFNPYKPTFREIYTISVSLKTSSNFLTGFQPNEDATVIKLLKKKGYTCMGKTGLDEFACGGSGLLSNKGTLVNPHNLQHIVGGSSSGSAVAVAQNLVLFALGSDTGGSIRCPAAYCGIVGFKPSYGLISRYGLIPFASSLDTVGILASQVETAKKIFLLLAKEDPRDLLTIAKKKRVKVLKSNKRIAIIQGLEKHLEKEFKELYHQTLNILKKEGELLSHLNALQGITFGIKENSSIFKKRNTFLGQEVKKRLLLGAYFLENLDMSGPAPKINEISSAFAGSQIIHWSDNLLLLANFSGVPSLSLPIGVVKGLPVSLNINSAYGNDQELLAMAGRELAADLQGAKIVGVDSMLKTLRKLLYLENKEWVVDGVDLTEDENIQQGEPNAVSLLKFNPEKKKRGLLDLFRTHPLLEDRIKRLEKLRKRKLGISNR</sequence>
<dbReference type="PANTHER" id="PTHR11895">
    <property type="entry name" value="TRANSAMIDASE"/>
    <property type="match status" value="1"/>
</dbReference>
<dbReference type="GO" id="GO:0005739">
    <property type="term" value="C:mitochondrion"/>
    <property type="evidence" value="ECO:0007669"/>
    <property type="project" value="TreeGrafter"/>
</dbReference>
<name>A0A9N8W439_9GLOM</name>
<dbReference type="PROSITE" id="PS00571">
    <property type="entry name" value="AMIDASES"/>
    <property type="match status" value="1"/>
</dbReference>
<reference evidence="4" key="1">
    <citation type="submission" date="2021-06" db="EMBL/GenBank/DDBJ databases">
        <authorList>
            <person name="Kallberg Y."/>
            <person name="Tangrot J."/>
            <person name="Rosling A."/>
        </authorList>
    </citation>
    <scope>NUCLEOTIDE SEQUENCE</scope>
    <source>
        <strain evidence="4">FL130A</strain>
    </source>
</reference>
<proteinExistence type="inferred from homology"/>
<evidence type="ECO:0000259" key="2">
    <source>
        <dbReference type="Pfam" id="PF01425"/>
    </source>
</evidence>
<dbReference type="EMBL" id="CAJVPS010000323">
    <property type="protein sequence ID" value="CAG8476610.1"/>
    <property type="molecule type" value="Genomic_DNA"/>
</dbReference>
<dbReference type="SUPFAM" id="SSF75304">
    <property type="entry name" value="Amidase signature (AS) enzymes"/>
    <property type="match status" value="1"/>
</dbReference>
<dbReference type="PANTHER" id="PTHR11895:SF7">
    <property type="entry name" value="GLUTAMYL-TRNA(GLN) AMIDOTRANSFERASE SUBUNIT A, MITOCHONDRIAL"/>
    <property type="match status" value="1"/>
</dbReference>
<dbReference type="InterPro" id="IPR007627">
    <property type="entry name" value="RNA_pol_sigma70_r2"/>
</dbReference>
<evidence type="ECO:0000259" key="3">
    <source>
        <dbReference type="Pfam" id="PF04542"/>
    </source>
</evidence>
<dbReference type="OrthoDB" id="2434371at2759"/>
<keyword evidence="5" id="KW-1185">Reference proteome</keyword>
<dbReference type="Pfam" id="PF01425">
    <property type="entry name" value="Amidase"/>
    <property type="match status" value="1"/>
</dbReference>
<dbReference type="GO" id="GO:0050567">
    <property type="term" value="F:glutaminyl-tRNA synthase (glutamine-hydrolyzing) activity"/>
    <property type="evidence" value="ECO:0007669"/>
    <property type="project" value="TreeGrafter"/>
</dbReference>
<dbReference type="Gene3D" id="3.90.1300.10">
    <property type="entry name" value="Amidase signature (AS) domain"/>
    <property type="match status" value="1"/>
</dbReference>
<protein>
    <submittedName>
        <fullName evidence="4">875_t:CDS:1</fullName>
    </submittedName>
</protein>
<evidence type="ECO:0000256" key="1">
    <source>
        <dbReference type="ARBA" id="ARBA00009199"/>
    </source>
</evidence>
<feature type="domain" description="RNA polymerase sigma-70 region 2" evidence="3">
    <location>
        <begin position="41"/>
        <end position="91"/>
    </location>
</feature>
<dbReference type="Proteomes" id="UP000789508">
    <property type="component" value="Unassembled WGS sequence"/>
</dbReference>